<dbReference type="Gene3D" id="1.25.40.10">
    <property type="entry name" value="Tetratricopeptide repeat domain"/>
    <property type="match status" value="2"/>
</dbReference>
<evidence type="ECO:0000256" key="2">
    <source>
        <dbReference type="SAM" id="SignalP"/>
    </source>
</evidence>
<feature type="domain" description="CHAT" evidence="3">
    <location>
        <begin position="747"/>
        <end position="1070"/>
    </location>
</feature>
<feature type="coiled-coil region" evidence="1">
    <location>
        <begin position="153"/>
        <end position="180"/>
    </location>
</feature>
<name>A0A8J2YW14_9PROT</name>
<dbReference type="Proteomes" id="UP000646365">
    <property type="component" value="Unassembled WGS sequence"/>
</dbReference>
<dbReference type="Pfam" id="PF13424">
    <property type="entry name" value="TPR_12"/>
    <property type="match status" value="1"/>
</dbReference>
<reference evidence="4" key="1">
    <citation type="journal article" date="2014" name="Int. J. Syst. Evol. Microbiol.">
        <title>Complete genome sequence of Corynebacterium casei LMG S-19264T (=DSM 44701T), isolated from a smear-ripened cheese.</title>
        <authorList>
            <consortium name="US DOE Joint Genome Institute (JGI-PGF)"/>
            <person name="Walter F."/>
            <person name="Albersmeier A."/>
            <person name="Kalinowski J."/>
            <person name="Ruckert C."/>
        </authorList>
    </citation>
    <scope>NUCLEOTIDE SEQUENCE</scope>
    <source>
        <strain evidence="4">CGMCC 1.15725</strain>
    </source>
</reference>
<keyword evidence="5" id="KW-1185">Reference proteome</keyword>
<accession>A0A8J2YW14</accession>
<gene>
    <name evidence="4" type="ORF">GCM10011611_35140</name>
</gene>
<dbReference type="InterPro" id="IPR024983">
    <property type="entry name" value="CHAT_dom"/>
</dbReference>
<evidence type="ECO:0000256" key="1">
    <source>
        <dbReference type="SAM" id="Coils"/>
    </source>
</evidence>
<dbReference type="Pfam" id="PF12770">
    <property type="entry name" value="CHAT"/>
    <property type="match status" value="1"/>
</dbReference>
<keyword evidence="1" id="KW-0175">Coiled coil</keyword>
<organism evidence="4 5">
    <name type="scientific">Aliidongia dinghuensis</name>
    <dbReference type="NCBI Taxonomy" id="1867774"/>
    <lineage>
        <taxon>Bacteria</taxon>
        <taxon>Pseudomonadati</taxon>
        <taxon>Pseudomonadota</taxon>
        <taxon>Alphaproteobacteria</taxon>
        <taxon>Rhodospirillales</taxon>
        <taxon>Dongiaceae</taxon>
        <taxon>Aliidongia</taxon>
    </lineage>
</organism>
<evidence type="ECO:0000259" key="3">
    <source>
        <dbReference type="Pfam" id="PF12770"/>
    </source>
</evidence>
<feature type="signal peptide" evidence="2">
    <location>
        <begin position="1"/>
        <end position="34"/>
    </location>
</feature>
<proteinExistence type="predicted"/>
<dbReference type="InterPro" id="IPR019734">
    <property type="entry name" value="TPR_rpt"/>
</dbReference>
<dbReference type="RefSeq" id="WP_189048097.1">
    <property type="nucleotide sequence ID" value="NZ_BMJQ01000009.1"/>
</dbReference>
<dbReference type="SMART" id="SM00028">
    <property type="entry name" value="TPR"/>
    <property type="match status" value="6"/>
</dbReference>
<protein>
    <recommendedName>
        <fullName evidence="3">CHAT domain-containing protein</fullName>
    </recommendedName>
</protein>
<comment type="caution">
    <text evidence="4">The sequence shown here is derived from an EMBL/GenBank/DDBJ whole genome shotgun (WGS) entry which is preliminary data.</text>
</comment>
<reference evidence="4" key="2">
    <citation type="submission" date="2020-09" db="EMBL/GenBank/DDBJ databases">
        <authorList>
            <person name="Sun Q."/>
            <person name="Zhou Y."/>
        </authorList>
    </citation>
    <scope>NUCLEOTIDE SEQUENCE</scope>
    <source>
        <strain evidence="4">CGMCC 1.15725</strain>
    </source>
</reference>
<dbReference type="AlphaFoldDB" id="A0A8J2YW14"/>
<dbReference type="EMBL" id="BMJQ01000009">
    <property type="protein sequence ID" value="GGF26079.1"/>
    <property type="molecule type" value="Genomic_DNA"/>
</dbReference>
<sequence>MSLRWPFACRWRLSSPALTLPILSTMLLSTGAQALDACWPPVPETMAGGEAAVRDRYKQATAPVAIVDGAVALAAVLEGSGRAADAEATLHDAETRLAQQGAASPRLMGDAASLAFAAGRTQDAAALLRRLLAANPALDAGRIGCYFETLGTIEAQQGDLAQAETDFNQAERKYEGRQDAHDAALIELRINQAELKTRRGQAKDALAVLDRVDDQLSAVSEPLPTLHSRSAEARASALFVGGQFDAALAKLTPLIDAAAKRGSNADPEAVRAQFELMALRARIRAEKRDFLAAERDYKAAFDLYQHNGLAGTPTGRAFIRNLAAYYSSIGRPDLALSVQERLLSSDAGRGGVSVPEQAEELINIGYTQYQLRDFARARDLFARALAALKPLGASGDLMAANAYLGLGMTALEQRDPAKAVEFFKAAFDKRSGALPAGSPLVTGAMLQLAHGLVEMLAAAPSSSHDDRAAILSLLQEVVNRRGSERAEHKEDLIEPLLRLAEAYDLDDQPAQALAQAQRAADLIMSQRRYLLEQVGNLDAISPTVHEVFLQIIAERQRLGGAQAGTPAALFDAFQNVNISRTGLTLSRRAGQAVTSNAELARALDDKAELERRLRDFNMRMARNTVVAAAAADEATTEAADATAQSYDQVLQQLDKVAARVSALDPKNETGAAGLSVRLGDVQQALKPDEALVLFGFGQHKSFALVVDAQGAHPAALPTTRGDLVDRIGKLRASVSGDQGTQRYCLACAYELYQKIVAPWLPLVKSARNLVIVPDGPMTSLPLSILVDAPPAAGHETDYAGASWLLRRYALTYAPSAAAFYSLRHGAKQAAAPKPFLGIGDPAIGKERAQTATRSVADPDALGIYATMAQALAAAPALPETADELKGLAGILGASDADLLLGIRATKQTVLATDLAQYRVLAFATHGLLADDLKDWKGPAAPGLVLTPPAKPTRDDYGILTSDEIGALKLDADWVILSACNTAGGDGRPGAEAFTGLTQSFFRAGARSVIATHWAIPSLTAVKITNGTFRRLSASPDMTRGEALRQAELDVANDPATAHPLYWGAFVLMGEGYH</sequence>
<dbReference type="InterPro" id="IPR011990">
    <property type="entry name" value="TPR-like_helical_dom_sf"/>
</dbReference>
<dbReference type="SUPFAM" id="SSF48452">
    <property type="entry name" value="TPR-like"/>
    <property type="match status" value="3"/>
</dbReference>
<evidence type="ECO:0000313" key="5">
    <source>
        <dbReference type="Proteomes" id="UP000646365"/>
    </source>
</evidence>
<keyword evidence="2" id="KW-0732">Signal</keyword>
<dbReference type="PANTHER" id="PTHR10098">
    <property type="entry name" value="RAPSYN-RELATED"/>
    <property type="match status" value="1"/>
</dbReference>
<feature type="coiled-coil region" evidence="1">
    <location>
        <begin position="592"/>
        <end position="619"/>
    </location>
</feature>
<evidence type="ECO:0000313" key="4">
    <source>
        <dbReference type="EMBL" id="GGF26079.1"/>
    </source>
</evidence>
<feature type="chain" id="PRO_5035231649" description="CHAT domain-containing protein" evidence="2">
    <location>
        <begin position="35"/>
        <end position="1073"/>
    </location>
</feature>